<dbReference type="EnsemblMetazoa" id="GPPI011273-RA">
    <property type="protein sequence ID" value="GPPI011273-PA"/>
    <property type="gene ID" value="GPPI011273"/>
</dbReference>
<dbReference type="AlphaFoldDB" id="A0A1B0AWN6"/>
<dbReference type="VEuPathDB" id="VectorBase:GPPI011273"/>
<keyword evidence="2" id="KW-1185">Reference proteome</keyword>
<evidence type="ECO:0000313" key="2">
    <source>
        <dbReference type="Proteomes" id="UP000092460"/>
    </source>
</evidence>
<reference evidence="2" key="1">
    <citation type="submission" date="2015-01" db="EMBL/GenBank/DDBJ databases">
        <authorList>
            <person name="Aksoy S."/>
            <person name="Warren W."/>
            <person name="Wilson R.K."/>
        </authorList>
    </citation>
    <scope>NUCLEOTIDE SEQUENCE [LARGE SCALE GENOMIC DNA]</scope>
    <source>
        <strain evidence="2">IAEA</strain>
    </source>
</reference>
<reference evidence="1" key="2">
    <citation type="submission" date="2020-05" db="UniProtKB">
        <authorList>
            <consortium name="EnsemblMetazoa"/>
        </authorList>
    </citation>
    <scope>IDENTIFICATION</scope>
    <source>
        <strain evidence="1">IAEA</strain>
    </source>
</reference>
<dbReference type="STRING" id="67801.A0A1B0AWN6"/>
<name>A0A1B0AWN6_9MUSC</name>
<dbReference type="Proteomes" id="UP000092460">
    <property type="component" value="Unassembled WGS sequence"/>
</dbReference>
<sequence length="207" mass="22821">MIMPTRRKNETTTTSEQTQNYVNTPTPLIQGINSSSRKYRHINDNALGIIRSTLNSGGFGPEPPNLNNNLGLPANAGPMTTFAASYGRPTIHASGSSAVIAAAAAITDLQQEKGLFSVSQLNVELTEQHVDISGRMEITCLATIPSAVGPGEQFADYKTYSIKCKSNYSLKLYAVQFIEIKFNQPKAAIYYCFEFTRLTDFQQKKRR</sequence>
<protein>
    <submittedName>
        <fullName evidence="1">Uncharacterized protein</fullName>
    </submittedName>
</protein>
<evidence type="ECO:0000313" key="1">
    <source>
        <dbReference type="EnsemblMetazoa" id="GPPI011273-PA"/>
    </source>
</evidence>
<dbReference type="EMBL" id="JXJN01004852">
    <property type="status" value="NOT_ANNOTATED_CDS"/>
    <property type="molecule type" value="Genomic_DNA"/>
</dbReference>
<accession>A0A1B0AWN6</accession>
<organism evidence="1 2">
    <name type="scientific">Glossina palpalis gambiensis</name>
    <dbReference type="NCBI Taxonomy" id="67801"/>
    <lineage>
        <taxon>Eukaryota</taxon>
        <taxon>Metazoa</taxon>
        <taxon>Ecdysozoa</taxon>
        <taxon>Arthropoda</taxon>
        <taxon>Hexapoda</taxon>
        <taxon>Insecta</taxon>
        <taxon>Pterygota</taxon>
        <taxon>Neoptera</taxon>
        <taxon>Endopterygota</taxon>
        <taxon>Diptera</taxon>
        <taxon>Brachycera</taxon>
        <taxon>Muscomorpha</taxon>
        <taxon>Hippoboscoidea</taxon>
        <taxon>Glossinidae</taxon>
        <taxon>Glossina</taxon>
    </lineage>
</organism>
<proteinExistence type="predicted"/>